<dbReference type="InterPro" id="IPR015304">
    <property type="entry name" value="ZinT_dom"/>
</dbReference>
<dbReference type="EMBL" id="JAGXBY010000003">
    <property type="protein sequence ID" value="MBS3680383.1"/>
    <property type="molecule type" value="Genomic_DNA"/>
</dbReference>
<feature type="domain" description="ZinT" evidence="4">
    <location>
        <begin position="149"/>
        <end position="327"/>
    </location>
</feature>
<dbReference type="Proteomes" id="UP000681870">
    <property type="component" value="Unassembled WGS sequence"/>
</dbReference>
<protein>
    <submittedName>
        <fullName evidence="5">Metal-binding protein ZinT</fullName>
    </submittedName>
</protein>
<dbReference type="RefSeq" id="WP_211741649.1">
    <property type="nucleotide sequence ID" value="NZ_JAGXBY010000003.1"/>
</dbReference>
<keyword evidence="1" id="KW-0732">Signal</keyword>
<evidence type="ECO:0000256" key="1">
    <source>
        <dbReference type="ARBA" id="ARBA00022729"/>
    </source>
</evidence>
<sequence length="327" mass="37490">MKVILLKGLGALVLIMILVGCQDSSSNEKEPINSKDEVPSESNKDATEINVTIDGLADHYHTGSTIQLTATTDKEVDHPHWHWFMLDPGASEWEVIEGQTTEKYEGEAKLDGVQLKAVLYDDNHEVLGESEPVTITIDDHHGLGHDEEAKKIYAGYFEDSQIKDRTLSDWEGDWQSVYPYLLDGTLDEVFAHKAEEDDSKTVEEYKEYYDRGYKTDVNRIVIEEDIVTFYENGNEYSGKFTYDGYEILEYDAGNRGVRYIFKHEDGVEGVPTYIQFSDHSIYPTDSYHFHLYWGDDRDVLLNELDHWPTYYPSELDGDGIVTEMIAH</sequence>
<dbReference type="InterPro" id="IPR012674">
    <property type="entry name" value="Calycin"/>
</dbReference>
<feature type="region of interest" description="Disordered" evidence="3">
    <location>
        <begin position="24"/>
        <end position="45"/>
    </location>
</feature>
<evidence type="ECO:0000313" key="5">
    <source>
        <dbReference type="EMBL" id="MBS3680383.1"/>
    </source>
</evidence>
<dbReference type="PROSITE" id="PS51257">
    <property type="entry name" value="PROKAR_LIPOPROTEIN"/>
    <property type="match status" value="1"/>
</dbReference>
<dbReference type="Gene3D" id="2.40.128.20">
    <property type="match status" value="1"/>
</dbReference>
<gene>
    <name evidence="5" type="ORF">KGF86_09155</name>
</gene>
<organism evidence="5 6">
    <name type="scientific">Ornithinibacillus massiliensis</name>
    <dbReference type="NCBI Taxonomy" id="1944633"/>
    <lineage>
        <taxon>Bacteria</taxon>
        <taxon>Bacillati</taxon>
        <taxon>Bacillota</taxon>
        <taxon>Bacilli</taxon>
        <taxon>Bacillales</taxon>
        <taxon>Bacillaceae</taxon>
        <taxon>Ornithinibacillus</taxon>
    </lineage>
</organism>
<reference evidence="5 6" key="1">
    <citation type="submission" date="2021-05" db="EMBL/GenBank/DDBJ databases">
        <title>Ornithinibacillus massiliensis sp. nov.</title>
        <authorList>
            <person name="Iwaza R."/>
            <person name="Lagier J.-C."/>
            <person name="Raoult D."/>
        </authorList>
    </citation>
    <scope>NUCLEOTIDE SEQUENCE [LARGE SCALE GENOMIC DNA]</scope>
    <source>
        <strain evidence="5 6">Marseille-P3601</strain>
    </source>
</reference>
<keyword evidence="2" id="KW-0862">Zinc</keyword>
<proteinExistence type="predicted"/>
<evidence type="ECO:0000256" key="2">
    <source>
        <dbReference type="ARBA" id="ARBA00022833"/>
    </source>
</evidence>
<evidence type="ECO:0000313" key="6">
    <source>
        <dbReference type="Proteomes" id="UP000681870"/>
    </source>
</evidence>
<feature type="compositionally biased region" description="Basic and acidic residues" evidence="3">
    <location>
        <begin position="26"/>
        <end position="45"/>
    </location>
</feature>
<comment type="caution">
    <text evidence="5">The sequence shown here is derived from an EMBL/GenBank/DDBJ whole genome shotgun (WGS) entry which is preliminary data.</text>
</comment>
<dbReference type="Pfam" id="PF09223">
    <property type="entry name" value="ZinT"/>
    <property type="match status" value="1"/>
</dbReference>
<dbReference type="SUPFAM" id="SSF50814">
    <property type="entry name" value="Lipocalins"/>
    <property type="match status" value="1"/>
</dbReference>
<keyword evidence="6" id="KW-1185">Reference proteome</keyword>
<accession>A0ABS5ME79</accession>
<evidence type="ECO:0000259" key="4">
    <source>
        <dbReference type="Pfam" id="PF09223"/>
    </source>
</evidence>
<name>A0ABS5ME79_9BACI</name>
<evidence type="ECO:0000256" key="3">
    <source>
        <dbReference type="SAM" id="MobiDB-lite"/>
    </source>
</evidence>